<dbReference type="Proteomes" id="UP000694888">
    <property type="component" value="Unplaced"/>
</dbReference>
<gene>
    <name evidence="4" type="primary">LOC106011442</name>
</gene>
<keyword evidence="2" id="KW-0560">Oxidoreductase</keyword>
<keyword evidence="1" id="KW-0521">NADP</keyword>
<dbReference type="Gene3D" id="3.40.50.720">
    <property type="entry name" value="NAD(P)-binding Rossmann-like Domain"/>
    <property type="match status" value="1"/>
</dbReference>
<protein>
    <submittedName>
        <fullName evidence="4">C-factor-like</fullName>
    </submittedName>
</protein>
<reference evidence="4" key="1">
    <citation type="submission" date="2025-08" db="UniProtKB">
        <authorList>
            <consortium name="RefSeq"/>
        </authorList>
    </citation>
    <scope>IDENTIFICATION</scope>
</reference>
<organism evidence="3 4">
    <name type="scientific">Aplysia californica</name>
    <name type="common">California sea hare</name>
    <dbReference type="NCBI Taxonomy" id="6500"/>
    <lineage>
        <taxon>Eukaryota</taxon>
        <taxon>Metazoa</taxon>
        <taxon>Spiralia</taxon>
        <taxon>Lophotrochozoa</taxon>
        <taxon>Mollusca</taxon>
        <taxon>Gastropoda</taxon>
        <taxon>Heterobranchia</taxon>
        <taxon>Euthyneura</taxon>
        <taxon>Tectipleura</taxon>
        <taxon>Aplysiida</taxon>
        <taxon>Aplysioidea</taxon>
        <taxon>Aplysiidae</taxon>
        <taxon>Aplysia</taxon>
    </lineage>
</organism>
<evidence type="ECO:0000313" key="4">
    <source>
        <dbReference type="RefSeq" id="XP_035825014.1"/>
    </source>
</evidence>
<dbReference type="RefSeq" id="XP_035825014.1">
    <property type="nucleotide sequence ID" value="XM_035969121.1"/>
</dbReference>
<dbReference type="InterPro" id="IPR051468">
    <property type="entry name" value="Fungal_SecMetab_SDRs"/>
</dbReference>
<sequence length="96" mass="10366">MEEERPYITTQFGPHIGLKCSKTAETMATILISQELKDAGILVLSLHPGWVRTDMGTEKGDLSPGESISGCLKVIGSQGEESTGKLLNYKGDLLPF</sequence>
<dbReference type="SUPFAM" id="SSF51735">
    <property type="entry name" value="NAD(P)-binding Rossmann-fold domains"/>
    <property type="match status" value="1"/>
</dbReference>
<evidence type="ECO:0000256" key="2">
    <source>
        <dbReference type="ARBA" id="ARBA00023002"/>
    </source>
</evidence>
<dbReference type="InterPro" id="IPR036291">
    <property type="entry name" value="NAD(P)-bd_dom_sf"/>
</dbReference>
<dbReference type="GeneID" id="106011442"/>
<dbReference type="PANTHER" id="PTHR43544:SF7">
    <property type="entry name" value="NADB-LER2"/>
    <property type="match status" value="1"/>
</dbReference>
<accession>A0ABM1VRH2</accession>
<dbReference type="PANTHER" id="PTHR43544">
    <property type="entry name" value="SHORT-CHAIN DEHYDROGENASE/REDUCTASE"/>
    <property type="match status" value="1"/>
</dbReference>
<proteinExistence type="predicted"/>
<evidence type="ECO:0000313" key="3">
    <source>
        <dbReference type="Proteomes" id="UP000694888"/>
    </source>
</evidence>
<evidence type="ECO:0000256" key="1">
    <source>
        <dbReference type="ARBA" id="ARBA00022857"/>
    </source>
</evidence>
<keyword evidence="3" id="KW-1185">Reference proteome</keyword>
<name>A0ABM1VRH2_APLCA</name>